<dbReference type="Pfam" id="PF00034">
    <property type="entry name" value="Cytochrom_C"/>
    <property type="match status" value="1"/>
</dbReference>
<proteinExistence type="predicted"/>
<sequence length="107" mass="11457">MNKIKLLAVSLIAVTSLMVGATAVAADGAALYKAKTCWSCHGKDAKTPLMPFYPSLAGQNADYMFNQMKDIKSGARSNGQTAAMKGVMGLVNEEEMRVLADWLATQQ</sequence>
<feature type="signal peptide" evidence="7">
    <location>
        <begin position="1"/>
        <end position="25"/>
    </location>
</feature>
<dbReference type="SUPFAM" id="SSF46626">
    <property type="entry name" value="Cytochrome c"/>
    <property type="match status" value="1"/>
</dbReference>
<protein>
    <submittedName>
        <fullName evidence="9">Cytochrome C</fullName>
    </submittedName>
</protein>
<dbReference type="Proteomes" id="UP000235015">
    <property type="component" value="Unassembled WGS sequence"/>
</dbReference>
<evidence type="ECO:0000313" key="10">
    <source>
        <dbReference type="Proteomes" id="UP000235015"/>
    </source>
</evidence>
<feature type="chain" id="PRO_5014788724" evidence="7">
    <location>
        <begin position="26"/>
        <end position="107"/>
    </location>
</feature>
<name>A0A2N6CVS0_9GAMM</name>
<dbReference type="InterPro" id="IPR036909">
    <property type="entry name" value="Cyt_c-like_dom_sf"/>
</dbReference>
<reference evidence="9 10" key="1">
    <citation type="submission" date="2017-11" db="EMBL/GenBank/DDBJ databases">
        <title>Genome-resolved metagenomics identifies genetic mobility, metabolic interactions, and unexpected diversity in perchlorate-reducing communities.</title>
        <authorList>
            <person name="Barnum T.P."/>
            <person name="Figueroa I.A."/>
            <person name="Carlstrom C.I."/>
            <person name="Lucas L.N."/>
            <person name="Engelbrektson A.L."/>
            <person name="Coates J.D."/>
        </authorList>
    </citation>
    <scope>NUCLEOTIDE SEQUENCE [LARGE SCALE GENOMIC DNA]</scope>
    <source>
        <strain evidence="9">BM301</strain>
    </source>
</reference>
<evidence type="ECO:0000256" key="7">
    <source>
        <dbReference type="SAM" id="SignalP"/>
    </source>
</evidence>
<keyword evidence="7" id="KW-0732">Signal</keyword>
<evidence type="ECO:0000256" key="6">
    <source>
        <dbReference type="PROSITE-ProRule" id="PRU00433"/>
    </source>
</evidence>
<evidence type="ECO:0000256" key="5">
    <source>
        <dbReference type="ARBA" id="ARBA00023004"/>
    </source>
</evidence>
<dbReference type="GO" id="GO:0009055">
    <property type="term" value="F:electron transfer activity"/>
    <property type="evidence" value="ECO:0007669"/>
    <property type="project" value="InterPro"/>
</dbReference>
<dbReference type="Gene3D" id="1.10.760.10">
    <property type="entry name" value="Cytochrome c-like domain"/>
    <property type="match status" value="1"/>
</dbReference>
<dbReference type="PANTHER" id="PTHR33751">
    <property type="entry name" value="CBB3-TYPE CYTOCHROME C OXIDASE SUBUNIT FIXP"/>
    <property type="match status" value="1"/>
</dbReference>
<keyword evidence="3 6" id="KW-0479">Metal-binding</keyword>
<keyword evidence="5 6" id="KW-0408">Iron</keyword>
<dbReference type="InterPro" id="IPR050597">
    <property type="entry name" value="Cytochrome_c_Oxidase_Subunit"/>
</dbReference>
<evidence type="ECO:0000313" key="9">
    <source>
        <dbReference type="EMBL" id="PLX61321.1"/>
    </source>
</evidence>
<organism evidence="9 10">
    <name type="scientific">Sedimenticola selenatireducens</name>
    <dbReference type="NCBI Taxonomy" id="191960"/>
    <lineage>
        <taxon>Bacteria</taxon>
        <taxon>Pseudomonadati</taxon>
        <taxon>Pseudomonadota</taxon>
        <taxon>Gammaproteobacteria</taxon>
        <taxon>Chromatiales</taxon>
        <taxon>Sedimenticolaceae</taxon>
        <taxon>Sedimenticola</taxon>
    </lineage>
</organism>
<dbReference type="InterPro" id="IPR009056">
    <property type="entry name" value="Cyt_c-like_dom"/>
</dbReference>
<dbReference type="AlphaFoldDB" id="A0A2N6CVS0"/>
<keyword evidence="1" id="KW-0813">Transport</keyword>
<comment type="caution">
    <text evidence="9">The sequence shown here is derived from an EMBL/GenBank/DDBJ whole genome shotgun (WGS) entry which is preliminary data.</text>
</comment>
<feature type="domain" description="Cytochrome c" evidence="8">
    <location>
        <begin position="23"/>
        <end position="107"/>
    </location>
</feature>
<evidence type="ECO:0000256" key="2">
    <source>
        <dbReference type="ARBA" id="ARBA00022617"/>
    </source>
</evidence>
<evidence type="ECO:0000256" key="1">
    <source>
        <dbReference type="ARBA" id="ARBA00022448"/>
    </source>
</evidence>
<dbReference type="PROSITE" id="PS51007">
    <property type="entry name" value="CYTC"/>
    <property type="match status" value="1"/>
</dbReference>
<dbReference type="RefSeq" id="WP_273439479.1">
    <property type="nucleotide sequence ID" value="NZ_CAXXYC010000004.1"/>
</dbReference>
<dbReference type="STRING" id="1111735.GCA_000428045_04107"/>
<evidence type="ECO:0000256" key="3">
    <source>
        <dbReference type="ARBA" id="ARBA00022723"/>
    </source>
</evidence>
<accession>A0A2N6CVS0</accession>
<evidence type="ECO:0000256" key="4">
    <source>
        <dbReference type="ARBA" id="ARBA00022982"/>
    </source>
</evidence>
<dbReference type="GO" id="GO:0046872">
    <property type="term" value="F:metal ion binding"/>
    <property type="evidence" value="ECO:0007669"/>
    <property type="project" value="UniProtKB-KW"/>
</dbReference>
<keyword evidence="2 6" id="KW-0349">Heme</keyword>
<dbReference type="PANTHER" id="PTHR33751:SF9">
    <property type="entry name" value="CYTOCHROME C4"/>
    <property type="match status" value="1"/>
</dbReference>
<dbReference type="EMBL" id="PKUN01000018">
    <property type="protein sequence ID" value="PLX61321.1"/>
    <property type="molecule type" value="Genomic_DNA"/>
</dbReference>
<keyword evidence="4" id="KW-0249">Electron transport</keyword>
<evidence type="ECO:0000259" key="8">
    <source>
        <dbReference type="PROSITE" id="PS51007"/>
    </source>
</evidence>
<gene>
    <name evidence="9" type="ORF">C0630_11130</name>
</gene>
<dbReference type="GO" id="GO:0020037">
    <property type="term" value="F:heme binding"/>
    <property type="evidence" value="ECO:0007669"/>
    <property type="project" value="InterPro"/>
</dbReference>